<dbReference type="Proteomes" id="UP000270094">
    <property type="component" value="Unassembled WGS sequence"/>
</dbReference>
<reference evidence="2 3" key="1">
    <citation type="submission" date="2018-11" db="EMBL/GenBank/DDBJ databases">
        <authorList>
            <consortium name="Pathogen Informatics"/>
        </authorList>
    </citation>
    <scope>NUCLEOTIDE SEQUENCE [LARGE SCALE GENOMIC DNA]</scope>
</reference>
<proteinExistence type="predicted"/>
<evidence type="ECO:0000256" key="1">
    <source>
        <dbReference type="SAM" id="MobiDB-lite"/>
    </source>
</evidence>
<feature type="compositionally biased region" description="Basic and acidic residues" evidence="1">
    <location>
        <begin position="74"/>
        <end position="98"/>
    </location>
</feature>
<evidence type="ECO:0000313" key="2">
    <source>
        <dbReference type="EMBL" id="VDM82914.1"/>
    </source>
</evidence>
<evidence type="ECO:0000313" key="3">
    <source>
        <dbReference type="Proteomes" id="UP000270094"/>
    </source>
</evidence>
<name>A0A3P7JVH8_STRVU</name>
<feature type="region of interest" description="Disordered" evidence="1">
    <location>
        <begin position="70"/>
        <end position="102"/>
    </location>
</feature>
<protein>
    <submittedName>
        <fullName evidence="2">Uncharacterized protein</fullName>
    </submittedName>
</protein>
<gene>
    <name evidence="2" type="ORF">SVUK_LOCUS17912</name>
</gene>
<sequence length="166" mass="18435">MPEFVEFIEKQNPKEHVSRWQQSTKTGTRQLAATAFENAPTRENRADGTFAAGVASPPFSFCALNPRMSADAGKNNEERMDVTEAKQEPVEDVKMEDGDHAEDEMEAEEGVLAYLPLTFSQQQTVESSLADAILQRSSMMFGGVEGSNRFKDCWKLVLVASAQRIL</sequence>
<dbReference type="EMBL" id="UYYB01120018">
    <property type="protein sequence ID" value="VDM82914.1"/>
    <property type="molecule type" value="Genomic_DNA"/>
</dbReference>
<organism evidence="2 3">
    <name type="scientific">Strongylus vulgaris</name>
    <name type="common">Blood worm</name>
    <dbReference type="NCBI Taxonomy" id="40348"/>
    <lineage>
        <taxon>Eukaryota</taxon>
        <taxon>Metazoa</taxon>
        <taxon>Ecdysozoa</taxon>
        <taxon>Nematoda</taxon>
        <taxon>Chromadorea</taxon>
        <taxon>Rhabditida</taxon>
        <taxon>Rhabditina</taxon>
        <taxon>Rhabditomorpha</taxon>
        <taxon>Strongyloidea</taxon>
        <taxon>Strongylidae</taxon>
        <taxon>Strongylus</taxon>
    </lineage>
</organism>
<keyword evidence="3" id="KW-1185">Reference proteome</keyword>
<accession>A0A3P7JVH8</accession>
<dbReference type="AlphaFoldDB" id="A0A3P7JVH8"/>